<reference evidence="1" key="1">
    <citation type="submission" date="2020-04" db="EMBL/GenBank/DDBJ databases">
        <title>A desert anoxygenic phototrophic bacterium fixes CO2 using RubisCO under aerobic conditions.</title>
        <authorList>
            <person name="Tang K."/>
        </authorList>
    </citation>
    <scope>NUCLEOTIDE SEQUENCE [LARGE SCALE GENOMIC DNA]</scope>
    <source>
        <strain evidence="1">MIMtkB3</strain>
    </source>
</reference>
<gene>
    <name evidence="1" type="ORF">HHL28_04760</name>
</gene>
<dbReference type="InterPro" id="IPR036869">
    <property type="entry name" value="J_dom_sf"/>
</dbReference>
<dbReference type="PANTHER" id="PTHR14021">
    <property type="entry name" value="IRON-SULFUR CLUSTER CO-CHAPERONE PROTEIN HSCB"/>
    <property type="match status" value="1"/>
</dbReference>
<protein>
    <submittedName>
        <fullName evidence="1">Molecular chaperone DnaJ</fullName>
    </submittedName>
</protein>
<dbReference type="PANTHER" id="PTHR14021:SF15">
    <property type="entry name" value="IRON-SULFUR CLUSTER CO-CHAPERONE PROTEIN HSCB"/>
    <property type="match status" value="1"/>
</dbReference>
<keyword evidence="2" id="KW-1185">Reference proteome</keyword>
<dbReference type="AlphaFoldDB" id="A0A858R542"/>
<proteinExistence type="predicted"/>
<sequence length="201" mass="21613">MSNDRPRPVPVQGDLGPCWFCGKGVSPRALFCHACGSVQPPADLDAFARLNLPTRFDLETTAIERQATGFRRILDPARFEAKGQREKAMAERQRTAVGSAAAILLDPLLRARALLGLNGLEPGPAGPTLAEWEIELAIAPDAISVDRVAARISAAVGTELRQLSTAFRLGDLDQAAMLVGRLEGLERAGEAAHRRRRDVSA</sequence>
<accession>A0A858R542</accession>
<dbReference type="EMBL" id="CP051775">
    <property type="protein sequence ID" value="QJE72497.1"/>
    <property type="molecule type" value="Genomic_DNA"/>
</dbReference>
<dbReference type="InterPro" id="IPR004640">
    <property type="entry name" value="HscB"/>
</dbReference>
<dbReference type="KEGG" id="acru:HHL28_04760"/>
<dbReference type="GO" id="GO:0051087">
    <property type="term" value="F:protein-folding chaperone binding"/>
    <property type="evidence" value="ECO:0007669"/>
    <property type="project" value="InterPro"/>
</dbReference>
<evidence type="ECO:0000313" key="2">
    <source>
        <dbReference type="Proteomes" id="UP000501891"/>
    </source>
</evidence>
<dbReference type="Proteomes" id="UP000501891">
    <property type="component" value="Chromosome"/>
</dbReference>
<dbReference type="Gene3D" id="1.10.287.110">
    <property type="entry name" value="DnaJ domain"/>
    <property type="match status" value="1"/>
</dbReference>
<dbReference type="GO" id="GO:0044571">
    <property type="term" value="P:[2Fe-2S] cluster assembly"/>
    <property type="evidence" value="ECO:0007669"/>
    <property type="project" value="InterPro"/>
</dbReference>
<dbReference type="GO" id="GO:0001671">
    <property type="term" value="F:ATPase activator activity"/>
    <property type="evidence" value="ECO:0007669"/>
    <property type="project" value="InterPro"/>
</dbReference>
<evidence type="ECO:0000313" key="1">
    <source>
        <dbReference type="EMBL" id="QJE72497.1"/>
    </source>
</evidence>
<name>A0A858R542_9PROT</name>
<organism evidence="1 2">
    <name type="scientific">Aerophototrophica crusticola</name>
    <dbReference type="NCBI Taxonomy" id="1709002"/>
    <lineage>
        <taxon>Bacteria</taxon>
        <taxon>Pseudomonadati</taxon>
        <taxon>Pseudomonadota</taxon>
        <taxon>Alphaproteobacteria</taxon>
        <taxon>Rhodospirillales</taxon>
        <taxon>Rhodospirillaceae</taxon>
        <taxon>Aerophototrophica</taxon>
    </lineage>
</organism>